<dbReference type="Proteomes" id="UP000298327">
    <property type="component" value="Unassembled WGS sequence"/>
</dbReference>
<evidence type="ECO:0000256" key="1">
    <source>
        <dbReference type="SAM" id="MobiDB-lite"/>
    </source>
</evidence>
<evidence type="ECO:0000313" key="3">
    <source>
        <dbReference type="Proteomes" id="UP000298327"/>
    </source>
</evidence>
<protein>
    <submittedName>
        <fullName evidence="2">Uncharacterized protein</fullName>
    </submittedName>
</protein>
<proteinExistence type="predicted"/>
<dbReference type="OrthoDB" id="3362494at2759"/>
<feature type="compositionally biased region" description="Polar residues" evidence="1">
    <location>
        <begin position="345"/>
        <end position="355"/>
    </location>
</feature>
<feature type="non-terminal residue" evidence="2">
    <location>
        <position position="1"/>
    </location>
</feature>
<dbReference type="AlphaFoldDB" id="A0A4Y9XV92"/>
<dbReference type="EMBL" id="SEOQ01001174">
    <property type="protein sequence ID" value="TFY53287.1"/>
    <property type="molecule type" value="Genomic_DNA"/>
</dbReference>
<reference evidence="2 3" key="1">
    <citation type="submission" date="2019-02" db="EMBL/GenBank/DDBJ databases">
        <title>Genome sequencing of the rare red list fungi Dentipellis fragilis.</title>
        <authorList>
            <person name="Buettner E."/>
            <person name="Kellner H."/>
        </authorList>
    </citation>
    <scope>NUCLEOTIDE SEQUENCE [LARGE SCALE GENOMIC DNA]</scope>
    <source>
        <strain evidence="2 3">DSM 105465</strain>
    </source>
</reference>
<accession>A0A4Y9XV92</accession>
<feature type="compositionally biased region" description="Basic and acidic residues" evidence="1">
    <location>
        <begin position="684"/>
        <end position="694"/>
    </location>
</feature>
<feature type="region of interest" description="Disordered" evidence="1">
    <location>
        <begin position="440"/>
        <end position="501"/>
    </location>
</feature>
<organism evidence="2 3">
    <name type="scientific">Dentipellis fragilis</name>
    <dbReference type="NCBI Taxonomy" id="205917"/>
    <lineage>
        <taxon>Eukaryota</taxon>
        <taxon>Fungi</taxon>
        <taxon>Dikarya</taxon>
        <taxon>Basidiomycota</taxon>
        <taxon>Agaricomycotina</taxon>
        <taxon>Agaricomycetes</taxon>
        <taxon>Russulales</taxon>
        <taxon>Hericiaceae</taxon>
        <taxon>Dentipellis</taxon>
    </lineage>
</organism>
<feature type="region of interest" description="Disordered" evidence="1">
    <location>
        <begin position="628"/>
        <end position="716"/>
    </location>
</feature>
<feature type="region of interest" description="Disordered" evidence="1">
    <location>
        <begin position="515"/>
        <end position="594"/>
    </location>
</feature>
<feature type="compositionally biased region" description="Basic and acidic residues" evidence="1">
    <location>
        <begin position="540"/>
        <end position="549"/>
    </location>
</feature>
<evidence type="ECO:0000313" key="2">
    <source>
        <dbReference type="EMBL" id="TFY53287.1"/>
    </source>
</evidence>
<gene>
    <name evidence="2" type="ORF">EVG20_g10185</name>
</gene>
<sequence length="716" mass="78182">LRRRAASRTTIRSGSGAGAGGDERFRSLTDLKWGEFEQMGFGVLAADEKKLQFDLTESARTARAAKRTTLTWTDFSSSGFSRNDAPLNATLQFSTPVASTIQSWPTQQAELARKLKKTEKSLPPFGWDTEPVIGAEEVVEEAFLDVFCDLVYGGGWMDLERAEEVDRECNWALVEYKAMPVAKTTATAGNGDPRTSSTIFLFEEFVPLEYRQQLSAGLKPRPRLASLFSPGKSKQWKPAATLNGRPYVIGHVPSSPSVREVEFERLLRGNVSATKIMSLDQNGGVKTATQVPPLEAARSPTPRGNPVVNNNNLYLSPSREGFLPRSPSPSTPTGKKSRFRLPVPMSSTSSRTSGLPPSEYENVDFETRLASYSDDELNGSGPKSRAQRRQSRDDAWVDILVASNSRRLGGQDAELRSPLKGGISDPELASQEVAQALAAVRGHPASDDEDDIEPMRVPSQRESHASETPDASILEETRTDAGDLDEDEEAMKEREQRLAQAAQLRQRLSYFDLHPDRRQVLRPTNEDDQDQDPRQLLARRSVDSADYRHSAVPSGSIDGDFEPAEPSPGLEMPDYRLSTGLGANGAPSKKDSTTLPAIMTAAPPADAAKSASPGGAASRTAALIEMYRERERLATSSPSRIPVAQKAAAPFPKQDAPLPAPPAPSHSPSPPPSTIGEPEGEFMEPPRLDFDEGRQSPYRYVHGAPLHNVVEEEEEE</sequence>
<feature type="compositionally biased region" description="Pro residues" evidence="1">
    <location>
        <begin position="658"/>
        <end position="673"/>
    </location>
</feature>
<feature type="region of interest" description="Disordered" evidence="1">
    <location>
        <begin position="295"/>
        <end position="391"/>
    </location>
</feature>
<keyword evidence="3" id="KW-1185">Reference proteome</keyword>
<comment type="caution">
    <text evidence="2">The sequence shown here is derived from an EMBL/GenBank/DDBJ whole genome shotgun (WGS) entry which is preliminary data.</text>
</comment>
<dbReference type="STRING" id="205917.A0A4Y9XV92"/>
<name>A0A4Y9XV92_9AGAM</name>